<dbReference type="Proteomes" id="UP000265489">
    <property type="component" value="Unassembled WGS sequence"/>
</dbReference>
<evidence type="ECO:0000259" key="3">
    <source>
        <dbReference type="Pfam" id="PF01408"/>
    </source>
</evidence>
<proteinExistence type="inferred from homology"/>
<dbReference type="PANTHER" id="PTHR22604">
    <property type="entry name" value="OXIDOREDUCTASES"/>
    <property type="match status" value="1"/>
</dbReference>
<dbReference type="Gene3D" id="3.30.360.10">
    <property type="entry name" value="Dihydrodipicolinate Reductase, domain 2"/>
    <property type="match status" value="1"/>
</dbReference>
<dbReference type="EMBL" id="QRYQ01000029">
    <property type="protein sequence ID" value="RGU89428.1"/>
    <property type="molecule type" value="Genomic_DNA"/>
</dbReference>
<comment type="caution">
    <text evidence="5">The sequence shown here is derived from an EMBL/GenBank/DDBJ whole genome shotgun (WGS) entry which is preliminary data.</text>
</comment>
<reference evidence="5 6" key="1">
    <citation type="submission" date="2018-08" db="EMBL/GenBank/DDBJ databases">
        <title>A genome reference for cultivated species of the human gut microbiota.</title>
        <authorList>
            <person name="Zou Y."/>
            <person name="Xue W."/>
            <person name="Luo G."/>
        </authorList>
    </citation>
    <scope>NUCLEOTIDE SEQUENCE [LARGE SCALE GENOMIC DNA]</scope>
    <source>
        <strain evidence="5 6">AF15-20</strain>
    </source>
</reference>
<evidence type="ECO:0000259" key="4">
    <source>
        <dbReference type="Pfam" id="PF22725"/>
    </source>
</evidence>
<comment type="similarity">
    <text evidence="1">Belongs to the Gfo/Idh/MocA family.</text>
</comment>
<dbReference type="AlphaFoldDB" id="A0A395W5U5"/>
<name>A0A395W5U5_9FIRM</name>
<dbReference type="PANTHER" id="PTHR22604:SF105">
    <property type="entry name" value="TRANS-1,2-DIHYDROBENZENE-1,2-DIOL DEHYDROGENASE"/>
    <property type="match status" value="1"/>
</dbReference>
<evidence type="ECO:0000256" key="1">
    <source>
        <dbReference type="ARBA" id="ARBA00010928"/>
    </source>
</evidence>
<evidence type="ECO:0000313" key="6">
    <source>
        <dbReference type="Proteomes" id="UP000265489"/>
    </source>
</evidence>
<dbReference type="SUPFAM" id="SSF51735">
    <property type="entry name" value="NAD(P)-binding Rossmann-fold domains"/>
    <property type="match status" value="1"/>
</dbReference>
<evidence type="ECO:0000256" key="2">
    <source>
        <dbReference type="ARBA" id="ARBA00023002"/>
    </source>
</evidence>
<dbReference type="InterPro" id="IPR000683">
    <property type="entry name" value="Gfo/Idh/MocA-like_OxRdtase_N"/>
</dbReference>
<dbReference type="GeneID" id="66580444"/>
<dbReference type="GO" id="GO:0000166">
    <property type="term" value="F:nucleotide binding"/>
    <property type="evidence" value="ECO:0007669"/>
    <property type="project" value="InterPro"/>
</dbReference>
<dbReference type="InterPro" id="IPR036291">
    <property type="entry name" value="NAD(P)-bd_dom_sf"/>
</dbReference>
<protein>
    <submittedName>
        <fullName evidence="5">Gfo/Idh/MocA family oxidoreductase</fullName>
    </submittedName>
</protein>
<accession>A0A395W5U5</accession>
<dbReference type="Gene3D" id="3.40.50.720">
    <property type="entry name" value="NAD(P)-binding Rossmann-like Domain"/>
    <property type="match status" value="1"/>
</dbReference>
<evidence type="ECO:0000313" key="5">
    <source>
        <dbReference type="EMBL" id="RGU89428.1"/>
    </source>
</evidence>
<keyword evidence="2" id="KW-0560">Oxidoreductase</keyword>
<feature type="domain" description="Gfo/Idh/MocA-like oxidoreductase N-terminal" evidence="3">
    <location>
        <begin position="2"/>
        <end position="121"/>
    </location>
</feature>
<dbReference type="InterPro" id="IPR055170">
    <property type="entry name" value="GFO_IDH_MocA-like_dom"/>
</dbReference>
<organism evidence="5 6">
    <name type="scientific">Holdemanella biformis</name>
    <dbReference type="NCBI Taxonomy" id="1735"/>
    <lineage>
        <taxon>Bacteria</taxon>
        <taxon>Bacillati</taxon>
        <taxon>Bacillota</taxon>
        <taxon>Erysipelotrichia</taxon>
        <taxon>Erysipelotrichales</taxon>
        <taxon>Erysipelotrichaceae</taxon>
        <taxon>Holdemanella</taxon>
    </lineage>
</organism>
<dbReference type="RefSeq" id="WP_118325829.1">
    <property type="nucleotide sequence ID" value="NZ_JAJFOZ010000069.1"/>
</dbReference>
<dbReference type="InterPro" id="IPR050984">
    <property type="entry name" value="Gfo/Idh/MocA_domain"/>
</dbReference>
<dbReference type="SUPFAM" id="SSF55347">
    <property type="entry name" value="Glyceraldehyde-3-phosphate dehydrogenase-like, C-terminal domain"/>
    <property type="match status" value="1"/>
</dbReference>
<sequence>MIRIGVYGLGKISYRVIQGILYANNADLYAVCSSNLEKANAFKEEYGARKAYDSYEEMLQDANLDMVYICTPNYLHAKHIQMALNNHKHVVCEKPMCVSSKELNACFDYAKKQNCFLMEAHKTVFTPLNQKLFEIISNKQIGQVKSIDAQYATRLTEPISGWHFNKPGFGCMFDIGVYPICYANRMANSSILKVSRFQDEALIEYENGCVAHIATSWDVDMENTAHIYGTKGSVTCKNFWKNTELVMNDKKIVVEQKSDFTGEIEHACTCIESRMIESPIMSRNASLEILKVIGI</sequence>
<feature type="domain" description="GFO/IDH/MocA-like oxidoreductase" evidence="4">
    <location>
        <begin position="130"/>
        <end position="234"/>
    </location>
</feature>
<dbReference type="Pfam" id="PF22725">
    <property type="entry name" value="GFO_IDH_MocA_C3"/>
    <property type="match status" value="1"/>
</dbReference>
<dbReference type="Pfam" id="PF01408">
    <property type="entry name" value="GFO_IDH_MocA"/>
    <property type="match status" value="1"/>
</dbReference>
<gene>
    <name evidence="5" type="ORF">DWW32_11320</name>
</gene>
<dbReference type="GO" id="GO:0016491">
    <property type="term" value="F:oxidoreductase activity"/>
    <property type="evidence" value="ECO:0007669"/>
    <property type="project" value="UniProtKB-KW"/>
</dbReference>